<gene>
    <name evidence="1" type="ordered locus">Bpet2883</name>
</gene>
<evidence type="ECO:0000313" key="2">
    <source>
        <dbReference type="Proteomes" id="UP000001225"/>
    </source>
</evidence>
<evidence type="ECO:0000313" key="1">
    <source>
        <dbReference type="EMBL" id="CAP43225.1"/>
    </source>
</evidence>
<dbReference type="Proteomes" id="UP000001225">
    <property type="component" value="Chromosome"/>
</dbReference>
<reference evidence="1 2" key="1">
    <citation type="journal article" date="2008" name="BMC Genomics">
        <title>The missing link: Bordetella petrii is endowed with both the metabolic versatility of environmental bacteria and virulence traits of pathogenic Bordetellae.</title>
        <authorList>
            <person name="Gross R."/>
            <person name="Guzman C.A."/>
            <person name="Sebaihia M."/>
            <person name="Martins Dos Santos V.A."/>
            <person name="Pieper D.H."/>
            <person name="Koebnik R."/>
            <person name="Lechner M."/>
            <person name="Bartels D."/>
            <person name="Buhrmester J."/>
            <person name="Choudhuri J.V."/>
            <person name="Ebensen T."/>
            <person name="Gaigalat L."/>
            <person name="Herrmann S."/>
            <person name="Khachane A.N."/>
            <person name="Larisch C."/>
            <person name="Link S."/>
            <person name="Linke B."/>
            <person name="Meyer F."/>
            <person name="Mormann S."/>
            <person name="Nakunst D."/>
            <person name="Rueckert C."/>
            <person name="Schneiker-Bekel S."/>
            <person name="Schulze K."/>
            <person name="Vorhoelter F.J."/>
            <person name="Yevsa T."/>
            <person name="Engle J.T."/>
            <person name="Goldman W.E."/>
            <person name="Puehler A."/>
            <person name="Goebel U.B."/>
            <person name="Goesmann A."/>
            <person name="Bloecker H."/>
            <person name="Kaiser O."/>
            <person name="Martinez-Arias R."/>
        </authorList>
    </citation>
    <scope>NUCLEOTIDE SEQUENCE [LARGE SCALE GENOMIC DNA]</scope>
    <source>
        <strain evidence="2">ATCC BAA-461 / DSM 12804 / CCUG 43448 / CIP 107267 / Se-1111R</strain>
    </source>
</reference>
<dbReference type="AlphaFoldDB" id="A9IRW4"/>
<dbReference type="EMBL" id="AM902716">
    <property type="protein sequence ID" value="CAP43225.1"/>
    <property type="molecule type" value="Genomic_DNA"/>
</dbReference>
<sequence length="130" mass="14029">MDEMKKADAGTSASDTTFVNCYPNSTAVDQGDQLLFTAEDFRAWHQANADQLAAKRATAEAVRQAERAARLEAFTDATIRAVAAMLEDGHTLDEACKSLIGNAFRFGACHETLNELVAILESLGWEGSVC</sequence>
<dbReference type="KEGG" id="bpt:Bpet2883"/>
<protein>
    <submittedName>
        <fullName evidence="1">Uncharacterized protein</fullName>
    </submittedName>
</protein>
<accession>A9IRW4</accession>
<organism evidence="1 2">
    <name type="scientific">Bordetella petrii (strain ATCC BAA-461 / DSM 12804 / CCUG 43448 / CIP 107267 / Se-1111R)</name>
    <dbReference type="NCBI Taxonomy" id="340100"/>
    <lineage>
        <taxon>Bacteria</taxon>
        <taxon>Pseudomonadati</taxon>
        <taxon>Pseudomonadota</taxon>
        <taxon>Betaproteobacteria</taxon>
        <taxon>Burkholderiales</taxon>
        <taxon>Alcaligenaceae</taxon>
        <taxon>Bordetella</taxon>
    </lineage>
</organism>
<keyword evidence="2" id="KW-1185">Reference proteome</keyword>
<proteinExistence type="predicted"/>
<name>A9IRW4_BORPD</name>
<dbReference type="STRING" id="94624.Bpet2883"/>